<feature type="region of interest" description="Disordered" evidence="11">
    <location>
        <begin position="90"/>
        <end position="124"/>
    </location>
</feature>
<dbReference type="Proteomes" id="UP001181693">
    <property type="component" value="Unassembled WGS sequence"/>
</dbReference>
<evidence type="ECO:0000256" key="1">
    <source>
        <dbReference type="ARBA" id="ARBA00004613"/>
    </source>
</evidence>
<dbReference type="AlphaFoldDB" id="A0AAV2ZQR4"/>
<keyword evidence="4 12" id="KW-0732">Signal</keyword>
<dbReference type="FunFam" id="2.60.120.40:FF:000012">
    <property type="entry name" value="Adipolin isoform X1"/>
    <property type="match status" value="1"/>
</dbReference>
<proteinExistence type="inferred from homology"/>
<organism evidence="14 15">
    <name type="scientific">Pyxicephalus adspersus</name>
    <name type="common">African bullfrog</name>
    <dbReference type="NCBI Taxonomy" id="30357"/>
    <lineage>
        <taxon>Eukaryota</taxon>
        <taxon>Metazoa</taxon>
        <taxon>Chordata</taxon>
        <taxon>Craniata</taxon>
        <taxon>Vertebrata</taxon>
        <taxon>Euteleostomi</taxon>
        <taxon>Amphibia</taxon>
        <taxon>Batrachia</taxon>
        <taxon>Anura</taxon>
        <taxon>Neobatrachia</taxon>
        <taxon>Ranoidea</taxon>
        <taxon>Pyxicephalidae</taxon>
        <taxon>Pyxicephalinae</taxon>
        <taxon>Pyxicephalus</taxon>
    </lineage>
</organism>
<keyword evidence="15" id="KW-1185">Reference proteome</keyword>
<dbReference type="PROSITE" id="PS50871">
    <property type="entry name" value="C1Q"/>
    <property type="match status" value="1"/>
</dbReference>
<feature type="chain" id="PRO_5043607057" description="Adipolin" evidence="12">
    <location>
        <begin position="20"/>
        <end position="327"/>
    </location>
</feature>
<dbReference type="InterPro" id="IPR052136">
    <property type="entry name" value="Adipolin/Erythroferrone-rel"/>
</dbReference>
<comment type="caution">
    <text evidence="14">The sequence shown here is derived from an EMBL/GenBank/DDBJ whole genome shotgun (WGS) entry which is preliminary data.</text>
</comment>
<feature type="compositionally biased region" description="Pro residues" evidence="11">
    <location>
        <begin position="106"/>
        <end position="121"/>
    </location>
</feature>
<evidence type="ECO:0000256" key="10">
    <source>
        <dbReference type="ARBA" id="ARBA00082819"/>
    </source>
</evidence>
<evidence type="ECO:0000256" key="5">
    <source>
        <dbReference type="ARBA" id="ARBA00023157"/>
    </source>
</evidence>
<name>A0AAV2ZQR4_PYXAD</name>
<dbReference type="GO" id="GO:0005179">
    <property type="term" value="F:hormone activity"/>
    <property type="evidence" value="ECO:0007669"/>
    <property type="project" value="UniProtKB-KW"/>
</dbReference>
<dbReference type="GO" id="GO:0046628">
    <property type="term" value="P:positive regulation of insulin receptor signaling pathway"/>
    <property type="evidence" value="ECO:0007669"/>
    <property type="project" value="TreeGrafter"/>
</dbReference>
<evidence type="ECO:0000256" key="4">
    <source>
        <dbReference type="ARBA" id="ARBA00022729"/>
    </source>
</evidence>
<keyword evidence="2" id="KW-0964">Secreted</keyword>
<evidence type="ECO:0000256" key="2">
    <source>
        <dbReference type="ARBA" id="ARBA00022525"/>
    </source>
</evidence>
<keyword evidence="6" id="KW-0325">Glycoprotein</keyword>
<dbReference type="Gene3D" id="2.60.120.40">
    <property type="match status" value="1"/>
</dbReference>
<evidence type="ECO:0000256" key="9">
    <source>
        <dbReference type="ARBA" id="ARBA00081134"/>
    </source>
</evidence>
<dbReference type="GO" id="GO:0045721">
    <property type="term" value="P:negative regulation of gluconeogenesis"/>
    <property type="evidence" value="ECO:0007669"/>
    <property type="project" value="TreeGrafter"/>
</dbReference>
<evidence type="ECO:0000256" key="12">
    <source>
        <dbReference type="SAM" id="SignalP"/>
    </source>
</evidence>
<dbReference type="InterPro" id="IPR001073">
    <property type="entry name" value="C1q_dom"/>
</dbReference>
<dbReference type="SUPFAM" id="SSF49842">
    <property type="entry name" value="TNF-like"/>
    <property type="match status" value="1"/>
</dbReference>
<keyword evidence="3" id="KW-0372">Hormone</keyword>
<comment type="subcellular location">
    <subcellularLocation>
        <location evidence="1">Secreted</location>
    </subcellularLocation>
</comment>
<feature type="domain" description="C1q" evidence="13">
    <location>
        <begin position="172"/>
        <end position="327"/>
    </location>
</feature>
<evidence type="ECO:0000256" key="7">
    <source>
        <dbReference type="ARBA" id="ARBA00038198"/>
    </source>
</evidence>
<evidence type="ECO:0000256" key="6">
    <source>
        <dbReference type="ARBA" id="ARBA00023180"/>
    </source>
</evidence>
<dbReference type="InterPro" id="IPR008983">
    <property type="entry name" value="Tumour_necrosis_fac-like_dom"/>
</dbReference>
<dbReference type="PANTHER" id="PTHR24019:SF5">
    <property type="entry name" value="ADIPOLIN"/>
    <property type="match status" value="1"/>
</dbReference>
<feature type="signal peptide" evidence="12">
    <location>
        <begin position="1"/>
        <end position="19"/>
    </location>
</feature>
<dbReference type="FunFam" id="1.20.5.320:FF:000006">
    <property type="entry name" value="Protein FAM132A"/>
    <property type="match status" value="1"/>
</dbReference>
<feature type="region of interest" description="Disordered" evidence="11">
    <location>
        <begin position="55"/>
        <end position="77"/>
    </location>
</feature>
<evidence type="ECO:0000256" key="11">
    <source>
        <dbReference type="SAM" id="MobiDB-lite"/>
    </source>
</evidence>
<evidence type="ECO:0000259" key="13">
    <source>
        <dbReference type="PROSITE" id="PS50871"/>
    </source>
</evidence>
<dbReference type="PANTHER" id="PTHR24019">
    <property type="entry name" value="ADIPOLIN"/>
    <property type="match status" value="1"/>
</dbReference>
<evidence type="ECO:0000256" key="8">
    <source>
        <dbReference type="ARBA" id="ARBA00070752"/>
    </source>
</evidence>
<feature type="region of interest" description="Disordered" evidence="11">
    <location>
        <begin position="143"/>
        <end position="162"/>
    </location>
</feature>
<reference evidence="14" key="1">
    <citation type="thesis" date="2020" institute="ProQuest LLC" country="789 East Eisenhower Parkway, Ann Arbor, MI, USA">
        <title>Comparative Genomics and Chromosome Evolution.</title>
        <authorList>
            <person name="Mudd A.B."/>
        </authorList>
    </citation>
    <scope>NUCLEOTIDE SEQUENCE</scope>
    <source>
        <strain evidence="14">1538</strain>
        <tissue evidence="14">Blood</tissue>
    </source>
</reference>
<feature type="compositionally biased region" description="Basic and acidic residues" evidence="11">
    <location>
        <begin position="59"/>
        <end position="73"/>
    </location>
</feature>
<keyword evidence="5" id="KW-1015">Disulfide bond</keyword>
<dbReference type="GO" id="GO:0005615">
    <property type="term" value="C:extracellular space"/>
    <property type="evidence" value="ECO:0007669"/>
    <property type="project" value="TreeGrafter"/>
</dbReference>
<feature type="compositionally biased region" description="Basic and acidic residues" evidence="11">
    <location>
        <begin position="143"/>
        <end position="157"/>
    </location>
</feature>
<evidence type="ECO:0000313" key="15">
    <source>
        <dbReference type="Proteomes" id="UP001181693"/>
    </source>
</evidence>
<comment type="similarity">
    <text evidence="7">Belongs to the adipolin/erythroferrone family.</text>
</comment>
<evidence type="ECO:0000313" key="14">
    <source>
        <dbReference type="EMBL" id="DBA16323.1"/>
    </source>
</evidence>
<sequence>MFQDIMRCWIWLLVATVLCQQLTIFKVLAAKKERKKGKDPHQFIDPLNLTLSNSEELYDPEKLPESPGPEKPDPATTWVEFRDRVDNGTPLKKKCKCNKNSRLSGPPGPPGPQGPPGPPGMPGAEVTHEVLLQEFKQMLREATDRRTVSGDTSEHTSEPPPLLLPIKDLYPYRRIDEAFHCRLKGSLIVDKRTLAELQNFQMPAAKGAFLRGSGMNLPLGRFTATVPGIYQFSAHIHIDHTEVKSKGQLRPRDSVRVLICIDSLCHGYTSLEVIAGLESNSKIFTVHIQGLLQLQSGQYTSIFVDNGAGAPITVQNGSDFMGIFMGL</sequence>
<gene>
    <name evidence="14" type="ORF">GDO54_003728</name>
</gene>
<dbReference type="Gene3D" id="1.20.5.320">
    <property type="entry name" value="6-Phosphogluconate Dehydrogenase, domain 3"/>
    <property type="match status" value="1"/>
</dbReference>
<accession>A0AAV2ZQR4</accession>
<dbReference type="EMBL" id="DYDO01000011">
    <property type="protein sequence ID" value="DBA16323.1"/>
    <property type="molecule type" value="Genomic_DNA"/>
</dbReference>
<protein>
    <recommendedName>
        <fullName evidence="8">Adipolin</fullName>
    </recommendedName>
    <alternativeName>
        <fullName evidence="9">Adipose-derived insulin-sensitizing factor</fullName>
    </alternativeName>
    <alternativeName>
        <fullName evidence="10">Complement C1q tumor necrosis factor-related protein 12</fullName>
    </alternativeName>
</protein>
<evidence type="ECO:0000256" key="3">
    <source>
        <dbReference type="ARBA" id="ARBA00022702"/>
    </source>
</evidence>
<dbReference type="GO" id="GO:0046326">
    <property type="term" value="P:positive regulation of D-glucose import"/>
    <property type="evidence" value="ECO:0007669"/>
    <property type="project" value="TreeGrafter"/>
</dbReference>